<keyword evidence="5 6" id="KW-0546">Nucleotide metabolism</keyword>
<dbReference type="CDD" id="cd07557">
    <property type="entry name" value="trimeric_dUTPase"/>
    <property type="match status" value="1"/>
</dbReference>
<dbReference type="GO" id="GO:0046081">
    <property type="term" value="P:dUTP catabolic process"/>
    <property type="evidence" value="ECO:0007669"/>
    <property type="project" value="UniProtKB-UniRule"/>
</dbReference>
<dbReference type="InterPro" id="IPR033704">
    <property type="entry name" value="dUTPase_trimeric"/>
</dbReference>
<dbReference type="InterPro" id="IPR008181">
    <property type="entry name" value="dUTPase"/>
</dbReference>
<dbReference type="Pfam" id="PF00692">
    <property type="entry name" value="dUTPase"/>
    <property type="match status" value="1"/>
</dbReference>
<evidence type="ECO:0000256" key="2">
    <source>
        <dbReference type="ARBA" id="ARBA00006581"/>
    </source>
</evidence>
<keyword evidence="6" id="KW-0479">Metal-binding</keyword>
<dbReference type="SUPFAM" id="SSF51283">
    <property type="entry name" value="dUTPase-like"/>
    <property type="match status" value="1"/>
</dbReference>
<dbReference type="STRING" id="383855.M2YMQ1"/>
<protein>
    <recommendedName>
        <fullName evidence="6">Deoxyuridine 5'-triphosphate nucleotidohydrolase</fullName>
        <shortName evidence="6">dUTPase</shortName>
        <ecNumber evidence="6">3.6.1.23</ecNumber>
    </recommendedName>
    <alternativeName>
        <fullName evidence="6">dUTP pyrophosphatase</fullName>
    </alternativeName>
</protein>
<gene>
    <name evidence="9" type="ORF">MYCFIDRAFT_208655</name>
</gene>
<dbReference type="InterPro" id="IPR036157">
    <property type="entry name" value="dUTPase-like_sf"/>
</dbReference>
<dbReference type="GO" id="GO:0004170">
    <property type="term" value="F:dUTP diphosphatase activity"/>
    <property type="evidence" value="ECO:0007669"/>
    <property type="project" value="UniProtKB-UniRule"/>
</dbReference>
<feature type="domain" description="dUTPase-like" evidence="8">
    <location>
        <begin position="207"/>
        <end position="273"/>
    </location>
</feature>
<evidence type="ECO:0000256" key="3">
    <source>
        <dbReference type="ARBA" id="ARBA00011233"/>
    </source>
</evidence>
<feature type="region of interest" description="Disordered" evidence="7">
    <location>
        <begin position="79"/>
        <end position="128"/>
    </location>
</feature>
<comment type="subunit">
    <text evidence="3 6">Homotrimer.</text>
</comment>
<comment type="function">
    <text evidence="6">Involved in nucleotide metabolism via production of dUMP, the immediate precursor of thymidine nucleotides, and decreases the intracellular concentration of dUTP so that uracil cannot be incorporated into DNA.</text>
</comment>
<dbReference type="GeneID" id="19336703"/>
<dbReference type="EMBL" id="KB446562">
    <property type="protein sequence ID" value="EME79025.1"/>
    <property type="molecule type" value="Genomic_DNA"/>
</dbReference>
<evidence type="ECO:0000256" key="6">
    <source>
        <dbReference type="RuleBase" id="RU367024"/>
    </source>
</evidence>
<dbReference type="GO" id="GO:0006226">
    <property type="term" value="P:dUMP biosynthetic process"/>
    <property type="evidence" value="ECO:0007669"/>
    <property type="project" value="UniProtKB-UniRule"/>
</dbReference>
<keyword evidence="10" id="KW-1185">Reference proteome</keyword>
<evidence type="ECO:0000256" key="5">
    <source>
        <dbReference type="ARBA" id="ARBA00023080"/>
    </source>
</evidence>
<dbReference type="VEuPathDB" id="FungiDB:MYCFIDRAFT_208655"/>
<evidence type="ECO:0000256" key="1">
    <source>
        <dbReference type="ARBA" id="ARBA00005142"/>
    </source>
</evidence>
<evidence type="ECO:0000259" key="8">
    <source>
        <dbReference type="Pfam" id="PF00692"/>
    </source>
</evidence>
<organism evidence="9 10">
    <name type="scientific">Pseudocercospora fijiensis (strain CIRAD86)</name>
    <name type="common">Black leaf streak disease fungus</name>
    <name type="synonym">Mycosphaerella fijiensis</name>
    <dbReference type="NCBI Taxonomy" id="383855"/>
    <lineage>
        <taxon>Eukaryota</taxon>
        <taxon>Fungi</taxon>
        <taxon>Dikarya</taxon>
        <taxon>Ascomycota</taxon>
        <taxon>Pezizomycotina</taxon>
        <taxon>Dothideomycetes</taxon>
        <taxon>Dothideomycetidae</taxon>
        <taxon>Mycosphaerellales</taxon>
        <taxon>Mycosphaerellaceae</taxon>
        <taxon>Pseudocercospora</taxon>
    </lineage>
</organism>
<accession>M2YMQ1</accession>
<dbReference type="AlphaFoldDB" id="M2YMQ1"/>
<comment type="catalytic activity">
    <reaction evidence="6">
        <text>dUTP + H2O = dUMP + diphosphate + H(+)</text>
        <dbReference type="Rhea" id="RHEA:10248"/>
        <dbReference type="ChEBI" id="CHEBI:15377"/>
        <dbReference type="ChEBI" id="CHEBI:15378"/>
        <dbReference type="ChEBI" id="CHEBI:33019"/>
        <dbReference type="ChEBI" id="CHEBI:61555"/>
        <dbReference type="ChEBI" id="CHEBI:246422"/>
        <dbReference type="EC" id="3.6.1.23"/>
    </reaction>
</comment>
<dbReference type="UniPathway" id="UPA00610">
    <property type="reaction ID" value="UER00666"/>
</dbReference>
<name>M2YMQ1_PSEFD</name>
<dbReference type="Proteomes" id="UP000016932">
    <property type="component" value="Unassembled WGS sequence"/>
</dbReference>
<comment type="cofactor">
    <cofactor evidence="6">
        <name>Mg(2+)</name>
        <dbReference type="ChEBI" id="CHEBI:18420"/>
    </cofactor>
</comment>
<dbReference type="PANTHER" id="PTHR11241">
    <property type="entry name" value="DEOXYURIDINE 5'-TRIPHOSPHATE NUCLEOTIDOHYDROLASE"/>
    <property type="match status" value="1"/>
</dbReference>
<dbReference type="InterPro" id="IPR029054">
    <property type="entry name" value="dUTPase-like"/>
</dbReference>
<dbReference type="EC" id="3.6.1.23" evidence="6"/>
<evidence type="ECO:0000313" key="9">
    <source>
        <dbReference type="EMBL" id="EME79025.1"/>
    </source>
</evidence>
<dbReference type="GO" id="GO:0000287">
    <property type="term" value="F:magnesium ion binding"/>
    <property type="evidence" value="ECO:0007669"/>
    <property type="project" value="UniProtKB-UniRule"/>
</dbReference>
<dbReference type="OrthoDB" id="419889at2759"/>
<keyword evidence="6" id="KW-0460">Magnesium</keyword>
<evidence type="ECO:0000256" key="7">
    <source>
        <dbReference type="SAM" id="MobiDB-lite"/>
    </source>
</evidence>
<comment type="similarity">
    <text evidence="2 6">Belongs to the dUTPase family.</text>
</comment>
<sequence length="348" mass="37338">MPLDMTRSTANALRREIAGNAAHVTSTLNHLTIAVKMAETPAPEHQVPSQPASPLPKRTKYTEPAANLTVASLTFPAMLNDQAPTPTPGTPNQNSLANPLSQMSGPTQATASYPPPAPGSTLPSMSMPMPPMGQMPQIPSMSFEPPPPALQVKLLSESAKPPTRGSEYAAGYDLYASKDAVVPAPSIKLIQASAVLDLTEDDFDFLTRAGVIDADYRGPVKVLLFNLSDVDFQVAVGERVAQLIIERIYTPQVLVVEQLEETVRGAGGFGSTGGFGGSLPPINHPSTAGARQPGKTAWMRSAEPSHLTNHTTFGKEWLPFRSLKKLNYQHRWKCSHTTAQAWPVRSGF</sequence>
<dbReference type="PANTHER" id="PTHR11241:SF0">
    <property type="entry name" value="DEOXYURIDINE 5'-TRIPHOSPHATE NUCLEOTIDOHYDROLASE"/>
    <property type="match status" value="1"/>
</dbReference>
<dbReference type="KEGG" id="pfj:MYCFIDRAFT_208655"/>
<evidence type="ECO:0000313" key="10">
    <source>
        <dbReference type="Proteomes" id="UP000016932"/>
    </source>
</evidence>
<comment type="pathway">
    <text evidence="1 6">Pyrimidine metabolism; dUMP biosynthesis; dUMP from dCTP (dUTP route): step 2/2.</text>
</comment>
<evidence type="ECO:0000256" key="4">
    <source>
        <dbReference type="ARBA" id="ARBA00022801"/>
    </source>
</evidence>
<proteinExistence type="inferred from homology"/>
<reference evidence="9 10" key="1">
    <citation type="journal article" date="2012" name="PLoS Pathog.">
        <title>Diverse lifestyles and strategies of plant pathogenesis encoded in the genomes of eighteen Dothideomycetes fungi.</title>
        <authorList>
            <person name="Ohm R.A."/>
            <person name="Feau N."/>
            <person name="Henrissat B."/>
            <person name="Schoch C.L."/>
            <person name="Horwitz B.A."/>
            <person name="Barry K.W."/>
            <person name="Condon B.J."/>
            <person name="Copeland A.C."/>
            <person name="Dhillon B."/>
            <person name="Glaser F."/>
            <person name="Hesse C.N."/>
            <person name="Kosti I."/>
            <person name="LaButti K."/>
            <person name="Lindquist E.A."/>
            <person name="Lucas S."/>
            <person name="Salamov A.A."/>
            <person name="Bradshaw R.E."/>
            <person name="Ciuffetti L."/>
            <person name="Hamelin R.C."/>
            <person name="Kema G.H.J."/>
            <person name="Lawrence C."/>
            <person name="Scott J.A."/>
            <person name="Spatafora J.W."/>
            <person name="Turgeon B.G."/>
            <person name="de Wit P.J.G.M."/>
            <person name="Zhong S."/>
            <person name="Goodwin S.B."/>
            <person name="Grigoriev I.V."/>
        </authorList>
    </citation>
    <scope>NUCLEOTIDE SEQUENCE [LARGE SCALE GENOMIC DNA]</scope>
    <source>
        <strain evidence="9 10">CIRAD86</strain>
    </source>
</reference>
<dbReference type="HOGENOM" id="CLU_068508_2_0_1"/>
<dbReference type="RefSeq" id="XP_007929857.1">
    <property type="nucleotide sequence ID" value="XM_007931666.1"/>
</dbReference>
<dbReference type="eggNOG" id="KOG3370">
    <property type="taxonomic scope" value="Eukaryota"/>
</dbReference>
<keyword evidence="4 6" id="KW-0378">Hydrolase</keyword>
<dbReference type="Gene3D" id="2.70.40.10">
    <property type="match status" value="2"/>
</dbReference>
<feature type="compositionally biased region" description="Polar residues" evidence="7">
    <location>
        <begin position="90"/>
        <end position="111"/>
    </location>
</feature>